<name>A0ABR2C1R5_9ROSI</name>
<sequence length="1122" mass="123472">MPTSVTAARQFLTEEATRALDEAVAVARRRSHAQTTSLHAVSALLSLPSSSLRDACLRARSSAYPSRLQFRALELCVGVSLDRLPSTKSVEDPPISNSLMAAIKRSQASQRRHPESYHLQQLHSSNNNNANATGCSQTQSILKVELRYFILSILDDPIVSRVFGEAGFRSCDIKLALVRPPVTQVSSRFSRAHCPPIFLCNLTDTVSGRVGYNLLFPGHEDGIDENCKRISEVMAKKSGKSPLLVGVCALDALRAFTESSTKGKSGILDGDLAGLMVMSIEKEVNELVNEGNEEKLGLKLKEVEATLEKCNESGGVRGVVLHFGDLKGLILDVVSGDFVSHLVLKLAGLMEVYRRRLWLMGAADSVEIYRRFCDKFPDIEKDWDLQLLPITSSKSSFDGAYPKSSLMRSFVPFGGLFPTPSDLKGPLSGRNQSIPRCNLCNEKYEQEVDAIMKTGSTVSVADQYSENLPSWLHMAAVDTSKGEDVAKTNAGESMLSAKVLGLQKKWNDICQRLHRTPTFPKLDINPSMSQVPIVEGPQFSTDLKQRSHGDLSVNESLFPNQSPSRQIHMQKKFLPRSTASISCTSEGRNMNFHSGLHMDVPSLTQQTNKDMPWFHHPRQSLSSCSGRTHTSSSFIPPVTTDLKLGAIYASTSQESDTTKLLNHKEHLQHLSSSVSAEFDANSETTSYQFAQSSSCSGPTSGEQFDLGDYKSIRKVLAEKVGWQDDAVNSVSQAVSQLRHRYQSSRGINCKGDNWLTFLGPDRVGKKRIASALAEVLFGSQECLVSLDLSSQDKVDHPNSIFECEELNSYEVISRGKTVSDLIAEELRKKPHSVVLLENVDKADYGVQHSLDLAIRTGKFPDSRGREIGINNMVLITTASITKGNKNVICEKKGMKFPEERILGAKNWQMQILVVSASDDAGKSNYTGVRVTTVKEASAYTSANKRKLINAVESSELEKTDTQEGQHKVPRSSCLDLNFPVEEADEDDTGSGESKSELLSESWLEEWLSQVYKKIYFKPFDFDGVANKIVKEIRLQCERTVGTGVALEIDEQVMVQMVAAAWLSDKKGALEDWVAEVLGRGFAEAGQKYNVTPQSVVKLVACEGGVVKEQAPGIRLPGKINLN</sequence>
<dbReference type="Proteomes" id="UP001472677">
    <property type="component" value="Unassembled WGS sequence"/>
</dbReference>
<dbReference type="PROSITE" id="PS51903">
    <property type="entry name" value="CLP_R"/>
    <property type="match status" value="1"/>
</dbReference>
<dbReference type="InterPro" id="IPR036628">
    <property type="entry name" value="Clp_N_dom_sf"/>
</dbReference>
<dbReference type="EMBL" id="JBBPBM010000069">
    <property type="protein sequence ID" value="KAK8513298.1"/>
    <property type="molecule type" value="Genomic_DNA"/>
</dbReference>
<keyword evidence="2 5" id="KW-0677">Repeat</keyword>
<dbReference type="Gene3D" id="3.40.50.300">
    <property type="entry name" value="P-loop containing nucleotide triphosphate hydrolases"/>
    <property type="match status" value="1"/>
</dbReference>
<dbReference type="Pfam" id="PF26587">
    <property type="entry name" value="AAA_lid_SMAX1"/>
    <property type="match status" value="1"/>
</dbReference>
<feature type="domain" description="Clp R" evidence="6">
    <location>
        <begin position="8"/>
        <end position="185"/>
    </location>
</feature>
<protein>
    <recommendedName>
        <fullName evidence="6">Clp R domain-containing protein</fullName>
    </recommendedName>
</protein>
<dbReference type="Gene3D" id="1.10.1780.10">
    <property type="entry name" value="Clp, N-terminal domain"/>
    <property type="match status" value="1"/>
</dbReference>
<dbReference type="InterPro" id="IPR058680">
    <property type="entry name" value="NBD_SMAX1-like"/>
</dbReference>
<evidence type="ECO:0000256" key="3">
    <source>
        <dbReference type="ARBA" id="ARBA00023015"/>
    </source>
</evidence>
<evidence type="ECO:0000256" key="5">
    <source>
        <dbReference type="PROSITE-ProRule" id="PRU01251"/>
    </source>
</evidence>
<dbReference type="InterPro" id="IPR003959">
    <property type="entry name" value="ATPase_AAA_core"/>
</dbReference>
<dbReference type="InterPro" id="IPR058954">
    <property type="entry name" value="AAA_lid_SMAX1"/>
</dbReference>
<dbReference type="Pfam" id="PF23569">
    <property type="entry name" value="NBD_SMAX1"/>
    <property type="match status" value="1"/>
</dbReference>
<dbReference type="PANTHER" id="PTHR43572:SF38">
    <property type="entry name" value="PROTEIN SMAX1-LIKE 6"/>
    <property type="match status" value="1"/>
</dbReference>
<dbReference type="InterPro" id="IPR004176">
    <property type="entry name" value="Clp_R_N"/>
</dbReference>
<dbReference type="SUPFAM" id="SSF81923">
    <property type="entry name" value="Double Clp-N motif"/>
    <property type="match status" value="1"/>
</dbReference>
<keyword evidence="8" id="KW-1185">Reference proteome</keyword>
<evidence type="ECO:0000313" key="8">
    <source>
        <dbReference type="Proteomes" id="UP001472677"/>
    </source>
</evidence>
<dbReference type="InterPro" id="IPR027417">
    <property type="entry name" value="P-loop_NTPase"/>
</dbReference>
<keyword evidence="4" id="KW-0804">Transcription</keyword>
<reference evidence="7 8" key="1">
    <citation type="journal article" date="2024" name="G3 (Bethesda)">
        <title>Genome assembly of Hibiscus sabdariffa L. provides insights into metabolisms of medicinal natural products.</title>
        <authorList>
            <person name="Kim T."/>
        </authorList>
    </citation>
    <scope>NUCLEOTIDE SEQUENCE [LARGE SCALE GENOMIC DNA]</scope>
    <source>
        <strain evidence="7">TK-2024</strain>
        <tissue evidence="7">Old leaves</tissue>
    </source>
</reference>
<comment type="caution">
    <text evidence="7">The sequence shown here is derived from an EMBL/GenBank/DDBJ whole genome shotgun (WGS) entry which is preliminary data.</text>
</comment>
<evidence type="ECO:0000259" key="6">
    <source>
        <dbReference type="PROSITE" id="PS51903"/>
    </source>
</evidence>
<comment type="similarity">
    <text evidence="1">Belongs to the ClpA/ClpB family.</text>
</comment>
<gene>
    <name evidence="7" type="ORF">V6N12_052495</name>
</gene>
<dbReference type="Pfam" id="PF07724">
    <property type="entry name" value="AAA_2"/>
    <property type="match status" value="1"/>
</dbReference>
<evidence type="ECO:0000256" key="4">
    <source>
        <dbReference type="ARBA" id="ARBA00023163"/>
    </source>
</evidence>
<organism evidence="7 8">
    <name type="scientific">Hibiscus sabdariffa</name>
    <name type="common">roselle</name>
    <dbReference type="NCBI Taxonomy" id="183260"/>
    <lineage>
        <taxon>Eukaryota</taxon>
        <taxon>Viridiplantae</taxon>
        <taxon>Streptophyta</taxon>
        <taxon>Embryophyta</taxon>
        <taxon>Tracheophyta</taxon>
        <taxon>Spermatophyta</taxon>
        <taxon>Magnoliopsida</taxon>
        <taxon>eudicotyledons</taxon>
        <taxon>Gunneridae</taxon>
        <taxon>Pentapetalae</taxon>
        <taxon>rosids</taxon>
        <taxon>malvids</taxon>
        <taxon>Malvales</taxon>
        <taxon>Malvaceae</taxon>
        <taxon>Malvoideae</taxon>
        <taxon>Hibiscus</taxon>
    </lineage>
</organism>
<dbReference type="InterPro" id="IPR051650">
    <property type="entry name" value="SL_signaling_regulator"/>
</dbReference>
<evidence type="ECO:0000256" key="2">
    <source>
        <dbReference type="ARBA" id="ARBA00022737"/>
    </source>
</evidence>
<dbReference type="PANTHER" id="PTHR43572">
    <property type="entry name" value="CHAPERONE PROTEIN CLPD, CHLOROPLASTIC"/>
    <property type="match status" value="1"/>
</dbReference>
<evidence type="ECO:0000313" key="7">
    <source>
        <dbReference type="EMBL" id="KAK8513298.1"/>
    </source>
</evidence>
<keyword evidence="3" id="KW-0805">Transcription regulation</keyword>
<accession>A0ABR2C1R5</accession>
<proteinExistence type="inferred from homology"/>
<dbReference type="SUPFAM" id="SSF52540">
    <property type="entry name" value="P-loop containing nucleoside triphosphate hydrolases"/>
    <property type="match status" value="1"/>
</dbReference>
<evidence type="ECO:0000256" key="1">
    <source>
        <dbReference type="ARBA" id="ARBA00008675"/>
    </source>
</evidence>